<dbReference type="PROSITE" id="PS51720">
    <property type="entry name" value="G_AIG1"/>
    <property type="match status" value="1"/>
</dbReference>
<organism evidence="5 6">
    <name type="scientific">Lymnaea stagnalis</name>
    <name type="common">Great pond snail</name>
    <name type="synonym">Helix stagnalis</name>
    <dbReference type="NCBI Taxonomy" id="6523"/>
    <lineage>
        <taxon>Eukaryota</taxon>
        <taxon>Metazoa</taxon>
        <taxon>Spiralia</taxon>
        <taxon>Lophotrochozoa</taxon>
        <taxon>Mollusca</taxon>
        <taxon>Gastropoda</taxon>
        <taxon>Heterobranchia</taxon>
        <taxon>Euthyneura</taxon>
        <taxon>Panpulmonata</taxon>
        <taxon>Hygrophila</taxon>
        <taxon>Lymnaeoidea</taxon>
        <taxon>Lymnaeidae</taxon>
        <taxon>Lymnaea</taxon>
    </lineage>
</organism>
<evidence type="ECO:0000256" key="1">
    <source>
        <dbReference type="ARBA" id="ARBA00008535"/>
    </source>
</evidence>
<evidence type="ECO:0000256" key="2">
    <source>
        <dbReference type="ARBA" id="ARBA00022741"/>
    </source>
</evidence>
<gene>
    <name evidence="5" type="ORF">GSLYS_00008658001</name>
</gene>
<name>A0AAV2HMU9_LYMST</name>
<dbReference type="Proteomes" id="UP001497497">
    <property type="component" value="Unassembled WGS sequence"/>
</dbReference>
<dbReference type="InterPro" id="IPR027417">
    <property type="entry name" value="P-loop_NTPase"/>
</dbReference>
<dbReference type="Pfam" id="PF04548">
    <property type="entry name" value="AIG1"/>
    <property type="match status" value="1"/>
</dbReference>
<comment type="similarity">
    <text evidence="1">Belongs to the TRAFAC class TrmE-Era-EngA-EngB-Septin-like GTPase superfamily. AIG1/Toc34/Toc159-like paraseptin GTPase family. IAN subfamily.</text>
</comment>
<reference evidence="5 6" key="1">
    <citation type="submission" date="2024-04" db="EMBL/GenBank/DDBJ databases">
        <authorList>
            <consortium name="Genoscope - CEA"/>
            <person name="William W."/>
        </authorList>
    </citation>
    <scope>NUCLEOTIDE SEQUENCE [LARGE SCALE GENOMIC DNA]</scope>
</reference>
<protein>
    <recommendedName>
        <fullName evidence="4">AIG1-type G domain-containing protein</fullName>
    </recommendedName>
</protein>
<sequence>MMAEVQGEDMRTLLLVGRSGNGKSSVGNSIIGEKKFEIRSKHQFGEQLKKQVFTNAGVKVVDCTGIGDTGSDMVCNVHSVLQSAREVVENCVRGFDALIFVMKYGVRFTKQEKDAVQMVKSIFGENVFRDWGILVFSCGDQFDLDTKDDDIKFEVWCKEQTGDVKRLFEEVDYRCVVFDNKSYVTFKQRKQREELMGCVEKIQEDKRRCYSVSDFERAMRSREILVVQYELESLKSETDTLIREMNQSLNLTPVPNDHDVHLENMLQELLRHGQKLEEMDRNTGMLESLQTQVQAQVTMLQGKIIMRKTKTEEASVPTTDPVQELILGMKREPGTTVKRTLSFLVTYFRQ</sequence>
<comment type="caution">
    <text evidence="5">The sequence shown here is derived from an EMBL/GenBank/DDBJ whole genome shotgun (WGS) entry which is preliminary data.</text>
</comment>
<dbReference type="GO" id="GO:0005525">
    <property type="term" value="F:GTP binding"/>
    <property type="evidence" value="ECO:0007669"/>
    <property type="project" value="UniProtKB-KW"/>
</dbReference>
<keyword evidence="3" id="KW-0342">GTP-binding</keyword>
<evidence type="ECO:0000256" key="3">
    <source>
        <dbReference type="ARBA" id="ARBA00023134"/>
    </source>
</evidence>
<accession>A0AAV2HMU9</accession>
<dbReference type="EMBL" id="CAXITT010000179">
    <property type="protein sequence ID" value="CAL1534698.1"/>
    <property type="molecule type" value="Genomic_DNA"/>
</dbReference>
<evidence type="ECO:0000313" key="5">
    <source>
        <dbReference type="EMBL" id="CAL1534698.1"/>
    </source>
</evidence>
<dbReference type="Gene3D" id="3.40.50.300">
    <property type="entry name" value="P-loop containing nucleotide triphosphate hydrolases"/>
    <property type="match status" value="1"/>
</dbReference>
<dbReference type="PANTHER" id="PTHR10903:SF184">
    <property type="entry name" value="GTP-BINDING PROTEIN A"/>
    <property type="match status" value="1"/>
</dbReference>
<dbReference type="SUPFAM" id="SSF52540">
    <property type="entry name" value="P-loop containing nucleoside triphosphate hydrolases"/>
    <property type="match status" value="1"/>
</dbReference>
<keyword evidence="2" id="KW-0547">Nucleotide-binding</keyword>
<dbReference type="InterPro" id="IPR045058">
    <property type="entry name" value="GIMA/IAN/Toc"/>
</dbReference>
<evidence type="ECO:0000259" key="4">
    <source>
        <dbReference type="PROSITE" id="PS51720"/>
    </source>
</evidence>
<evidence type="ECO:0000313" key="6">
    <source>
        <dbReference type="Proteomes" id="UP001497497"/>
    </source>
</evidence>
<proteinExistence type="inferred from homology"/>
<dbReference type="AlphaFoldDB" id="A0AAV2HMU9"/>
<keyword evidence="6" id="KW-1185">Reference proteome</keyword>
<dbReference type="InterPro" id="IPR006703">
    <property type="entry name" value="G_AIG1"/>
</dbReference>
<dbReference type="PANTHER" id="PTHR10903">
    <property type="entry name" value="GTPASE, IMAP FAMILY MEMBER-RELATED"/>
    <property type="match status" value="1"/>
</dbReference>
<feature type="domain" description="AIG1-type G" evidence="4">
    <location>
        <begin position="8"/>
        <end position="220"/>
    </location>
</feature>